<dbReference type="PATRIC" id="fig|1217648.3.peg.527"/>
<dbReference type="eggNOG" id="ENOG5032C8G">
    <property type="taxonomic scope" value="Bacteria"/>
</dbReference>
<evidence type="ECO:0000313" key="3">
    <source>
        <dbReference type="Proteomes" id="UP000017670"/>
    </source>
</evidence>
<dbReference type="Proteomes" id="UP000017670">
    <property type="component" value="Unassembled WGS sequence"/>
</dbReference>
<gene>
    <name evidence="2" type="ORF">F933_00541</name>
</gene>
<dbReference type="AlphaFoldDB" id="N9FL30"/>
<keyword evidence="3" id="KW-1185">Reference proteome</keyword>
<evidence type="ECO:0000313" key="2">
    <source>
        <dbReference type="EMBL" id="ENW08015.1"/>
    </source>
</evidence>
<comment type="caution">
    <text evidence="2">The sequence shown here is derived from an EMBL/GenBank/DDBJ whole genome shotgun (WGS) entry which is preliminary data.</text>
</comment>
<accession>N9FL30</accession>
<organism evidence="2 3">
    <name type="scientific">Acinetobacter beijerinckii CIP 110307</name>
    <dbReference type="NCBI Taxonomy" id="1217648"/>
    <lineage>
        <taxon>Bacteria</taxon>
        <taxon>Pseudomonadati</taxon>
        <taxon>Pseudomonadota</taxon>
        <taxon>Gammaproteobacteria</taxon>
        <taxon>Moraxellales</taxon>
        <taxon>Moraxellaceae</taxon>
        <taxon>Acinetobacter</taxon>
    </lineage>
</organism>
<dbReference type="RefSeq" id="WP_005058296.1">
    <property type="nucleotide sequence ID" value="NZ_KB849764.1"/>
</dbReference>
<dbReference type="HOGENOM" id="CLU_179821_0_0_6"/>
<dbReference type="EMBL" id="APQL01000003">
    <property type="protein sequence ID" value="ENW08015.1"/>
    <property type="molecule type" value="Genomic_DNA"/>
</dbReference>
<evidence type="ECO:0000259" key="1">
    <source>
        <dbReference type="Pfam" id="PF15569"/>
    </source>
</evidence>
<sequence>MLSQILELYSRCGESLGKIGIDEAVLPICEINNALNLFMQNKILILGGDLYIKSDSDNFENLYADWFYEGVNYSESILDAKNYLSRFEDGNIYVSFVFK</sequence>
<reference evidence="2 3" key="1">
    <citation type="submission" date="2013-02" db="EMBL/GenBank/DDBJ databases">
        <title>The Genome Sequence of Acinetobacter beijerinckii CIP 110307.</title>
        <authorList>
            <consortium name="The Broad Institute Genome Sequencing Platform"/>
            <consortium name="The Broad Institute Genome Sequencing Center for Infectious Disease"/>
            <person name="Cerqueira G."/>
            <person name="Feldgarden M."/>
            <person name="Courvalin P."/>
            <person name="Perichon B."/>
            <person name="Grillot-Courvalin C."/>
            <person name="Clermont D."/>
            <person name="Rocha E."/>
            <person name="Yoon E.-J."/>
            <person name="Nemec A."/>
            <person name="Walker B."/>
            <person name="Young S.K."/>
            <person name="Zeng Q."/>
            <person name="Gargeya S."/>
            <person name="Fitzgerald M."/>
            <person name="Haas B."/>
            <person name="Abouelleil A."/>
            <person name="Alvarado L."/>
            <person name="Arachchi H.M."/>
            <person name="Berlin A.M."/>
            <person name="Chapman S.B."/>
            <person name="Dewar J."/>
            <person name="Goldberg J."/>
            <person name="Griggs A."/>
            <person name="Gujja S."/>
            <person name="Hansen M."/>
            <person name="Howarth C."/>
            <person name="Imamovic A."/>
            <person name="Larimer J."/>
            <person name="McCowan C."/>
            <person name="Murphy C."/>
            <person name="Neiman D."/>
            <person name="Pearson M."/>
            <person name="Priest M."/>
            <person name="Roberts A."/>
            <person name="Saif S."/>
            <person name="Shea T."/>
            <person name="Sisk P."/>
            <person name="Sykes S."/>
            <person name="Wortman J."/>
            <person name="Nusbaum C."/>
            <person name="Birren B."/>
        </authorList>
    </citation>
    <scope>NUCLEOTIDE SEQUENCE [LARGE SCALE GENOMIC DNA]</scope>
    <source>
        <strain evidence="2 3">CIP 110307</strain>
    </source>
</reference>
<dbReference type="Pfam" id="PF15569">
    <property type="entry name" value="Imm40"/>
    <property type="match status" value="1"/>
</dbReference>
<name>N9FL30_9GAMM</name>
<dbReference type="GeneID" id="29855299"/>
<protein>
    <recommendedName>
        <fullName evidence="1">Immunity protein 40 domain-containing protein</fullName>
    </recommendedName>
</protein>
<proteinExistence type="predicted"/>
<dbReference type="InterPro" id="IPR029080">
    <property type="entry name" value="Imm40"/>
</dbReference>
<feature type="domain" description="Immunity protein 40" evidence="1">
    <location>
        <begin position="15"/>
        <end position="98"/>
    </location>
</feature>